<organism evidence="2 3">
    <name type="scientific">Synaphobranchus kaupii</name>
    <name type="common">Kaup's arrowtooth eel</name>
    <dbReference type="NCBI Taxonomy" id="118154"/>
    <lineage>
        <taxon>Eukaryota</taxon>
        <taxon>Metazoa</taxon>
        <taxon>Chordata</taxon>
        <taxon>Craniata</taxon>
        <taxon>Vertebrata</taxon>
        <taxon>Euteleostomi</taxon>
        <taxon>Actinopterygii</taxon>
        <taxon>Neopterygii</taxon>
        <taxon>Teleostei</taxon>
        <taxon>Anguilliformes</taxon>
        <taxon>Synaphobranchidae</taxon>
        <taxon>Synaphobranchus</taxon>
    </lineage>
</organism>
<dbReference type="Proteomes" id="UP001152622">
    <property type="component" value="Chromosome 2"/>
</dbReference>
<comment type="caution">
    <text evidence="2">The sequence shown here is derived from an EMBL/GenBank/DDBJ whole genome shotgun (WGS) entry which is preliminary data.</text>
</comment>
<accession>A0A9Q1G5M6</accession>
<dbReference type="PANTHER" id="PTHR46791:SF4">
    <property type="match status" value="1"/>
</dbReference>
<evidence type="ECO:0000313" key="3">
    <source>
        <dbReference type="Proteomes" id="UP001152622"/>
    </source>
</evidence>
<dbReference type="PANTHER" id="PTHR46791">
    <property type="entry name" value="EXPRESSED PROTEIN"/>
    <property type="match status" value="1"/>
</dbReference>
<proteinExistence type="predicted"/>
<dbReference type="AlphaFoldDB" id="A0A9Q1G5M6"/>
<dbReference type="EMBL" id="JAINUF010000002">
    <property type="protein sequence ID" value="KAJ8375463.1"/>
    <property type="molecule type" value="Genomic_DNA"/>
</dbReference>
<dbReference type="OrthoDB" id="2686689at2759"/>
<reference evidence="2" key="1">
    <citation type="journal article" date="2023" name="Science">
        <title>Genome structures resolve the early diversification of teleost fishes.</title>
        <authorList>
            <person name="Parey E."/>
            <person name="Louis A."/>
            <person name="Montfort J."/>
            <person name="Bouchez O."/>
            <person name="Roques C."/>
            <person name="Iampietro C."/>
            <person name="Lluch J."/>
            <person name="Castinel A."/>
            <person name="Donnadieu C."/>
            <person name="Desvignes T."/>
            <person name="Floi Bucao C."/>
            <person name="Jouanno E."/>
            <person name="Wen M."/>
            <person name="Mejri S."/>
            <person name="Dirks R."/>
            <person name="Jansen H."/>
            <person name="Henkel C."/>
            <person name="Chen W.J."/>
            <person name="Zahm M."/>
            <person name="Cabau C."/>
            <person name="Klopp C."/>
            <person name="Thompson A.W."/>
            <person name="Robinson-Rechavi M."/>
            <person name="Braasch I."/>
            <person name="Lecointre G."/>
            <person name="Bobe J."/>
            <person name="Postlethwait J.H."/>
            <person name="Berthelot C."/>
            <person name="Roest Crollius H."/>
            <person name="Guiguen Y."/>
        </authorList>
    </citation>
    <scope>NUCLEOTIDE SEQUENCE</scope>
    <source>
        <strain evidence="2">WJC10195</strain>
    </source>
</reference>
<evidence type="ECO:0000259" key="1">
    <source>
        <dbReference type="Pfam" id="PF24764"/>
    </source>
</evidence>
<dbReference type="InterPro" id="IPR058913">
    <property type="entry name" value="Integrase_dom_put"/>
</dbReference>
<feature type="domain" description="Integrase core" evidence="1">
    <location>
        <begin position="1"/>
        <end position="100"/>
    </location>
</feature>
<dbReference type="Pfam" id="PF24764">
    <property type="entry name" value="rva_4"/>
    <property type="match status" value="1"/>
</dbReference>
<keyword evidence="3" id="KW-1185">Reference proteome</keyword>
<gene>
    <name evidence="2" type="ORF">SKAU_G00060430</name>
</gene>
<sequence>MVTHRGENRNSHITGRSVHNQRIERLWRDVYVHVLDPFHCLFQDLEMEGFLNPDDEVHLFALHWAFHPHLQRHLVMFQDAWNNHKLRTTGSQSPLQLWLQFQDLVDPVEVEEDYGIDWEGPYSSNIDSVPVPEVCLGRELSAQQLARLTPPSASFADALDVYIDTVQRVNQIT</sequence>
<evidence type="ECO:0000313" key="2">
    <source>
        <dbReference type="EMBL" id="KAJ8375463.1"/>
    </source>
</evidence>
<protein>
    <recommendedName>
        <fullName evidence="1">Integrase core domain-containing protein</fullName>
    </recommendedName>
</protein>
<name>A0A9Q1G5M6_SYNKA</name>